<name>A0A9W7IEG5_HIBTR</name>
<sequence length="256" mass="29113">MDGEKVKAIQEWLAPKNVSELRSFLGLANYYRRFVEGYSRRAALLTDLLKKGEKWAWTRECQDAFEELKAVVMSDPVLALPDIGKPMVVETDASDFAIGGVLMQEGHPVAFESRKLNEAETRYATQEKELLAAIYCLRAWRHYFLGSRFVVRVDNTAASHILTQPKLSARQARWQEHLAEFDFSFEYKAGKKNQAADALSRRAGLAALRRIASMSASRVTNDIRELILENTKKDPQMMAGSRENFGENSSEFWDPN</sequence>
<accession>A0A9W7IEG5</accession>
<keyword evidence="1" id="KW-0511">Multifunctional enzyme</keyword>
<organism evidence="4 5">
    <name type="scientific">Hibiscus trionum</name>
    <name type="common">Flower of an hour</name>
    <dbReference type="NCBI Taxonomy" id="183268"/>
    <lineage>
        <taxon>Eukaryota</taxon>
        <taxon>Viridiplantae</taxon>
        <taxon>Streptophyta</taxon>
        <taxon>Embryophyta</taxon>
        <taxon>Tracheophyta</taxon>
        <taxon>Spermatophyta</taxon>
        <taxon>Magnoliopsida</taxon>
        <taxon>eudicotyledons</taxon>
        <taxon>Gunneridae</taxon>
        <taxon>Pentapetalae</taxon>
        <taxon>rosids</taxon>
        <taxon>malvids</taxon>
        <taxon>Malvales</taxon>
        <taxon>Malvaceae</taxon>
        <taxon>Malvoideae</taxon>
        <taxon>Hibiscus</taxon>
    </lineage>
</organism>
<dbReference type="PANTHER" id="PTHR37984">
    <property type="entry name" value="PROTEIN CBG26694"/>
    <property type="match status" value="1"/>
</dbReference>
<evidence type="ECO:0000259" key="3">
    <source>
        <dbReference type="Pfam" id="PF17919"/>
    </source>
</evidence>
<proteinExistence type="predicted"/>
<evidence type="ECO:0000313" key="5">
    <source>
        <dbReference type="Proteomes" id="UP001165190"/>
    </source>
</evidence>
<dbReference type="SUPFAM" id="SSF56672">
    <property type="entry name" value="DNA/RNA polymerases"/>
    <property type="match status" value="1"/>
</dbReference>
<feature type="region of interest" description="Disordered" evidence="2">
    <location>
        <begin position="237"/>
        <end position="256"/>
    </location>
</feature>
<dbReference type="Proteomes" id="UP001165190">
    <property type="component" value="Unassembled WGS sequence"/>
</dbReference>
<dbReference type="Gene3D" id="3.30.70.270">
    <property type="match status" value="1"/>
</dbReference>
<dbReference type="Pfam" id="PF17919">
    <property type="entry name" value="RT_RNaseH_2"/>
    <property type="match status" value="1"/>
</dbReference>
<dbReference type="InterPro" id="IPR041577">
    <property type="entry name" value="RT_RNaseH_2"/>
</dbReference>
<gene>
    <name evidence="4" type="ORF">HRI_003124700</name>
</gene>
<dbReference type="PANTHER" id="PTHR37984:SF5">
    <property type="entry name" value="PROTEIN NYNRIN-LIKE"/>
    <property type="match status" value="1"/>
</dbReference>
<dbReference type="AlphaFoldDB" id="A0A9W7IEG5"/>
<dbReference type="FunFam" id="3.30.70.270:FF:000020">
    <property type="entry name" value="Transposon Tf2-6 polyprotein-like Protein"/>
    <property type="match status" value="1"/>
</dbReference>
<evidence type="ECO:0000313" key="4">
    <source>
        <dbReference type="EMBL" id="GMI94554.1"/>
    </source>
</evidence>
<dbReference type="OrthoDB" id="10055717at2759"/>
<feature type="domain" description="Reverse transcriptase/retrotransposon-derived protein RNase H-like" evidence="3">
    <location>
        <begin position="57"/>
        <end position="151"/>
    </location>
</feature>
<comment type="caution">
    <text evidence="4">The sequence shown here is derived from an EMBL/GenBank/DDBJ whole genome shotgun (WGS) entry which is preliminary data.</text>
</comment>
<dbReference type="InterPro" id="IPR043128">
    <property type="entry name" value="Rev_trsase/Diguanyl_cyclase"/>
</dbReference>
<feature type="compositionally biased region" description="Polar residues" evidence="2">
    <location>
        <begin position="246"/>
        <end position="256"/>
    </location>
</feature>
<keyword evidence="5" id="KW-1185">Reference proteome</keyword>
<reference evidence="4" key="1">
    <citation type="submission" date="2023-05" db="EMBL/GenBank/DDBJ databases">
        <title>Genome and transcriptome analyses reveal genes involved in the formation of fine ridges on petal epidermal cells in Hibiscus trionum.</title>
        <authorList>
            <person name="Koshimizu S."/>
            <person name="Masuda S."/>
            <person name="Ishii T."/>
            <person name="Shirasu K."/>
            <person name="Hoshino A."/>
            <person name="Arita M."/>
        </authorList>
    </citation>
    <scope>NUCLEOTIDE SEQUENCE</scope>
    <source>
        <strain evidence="4">Hamamatsu line</strain>
    </source>
</reference>
<evidence type="ECO:0000256" key="1">
    <source>
        <dbReference type="ARBA" id="ARBA00023268"/>
    </source>
</evidence>
<evidence type="ECO:0000256" key="2">
    <source>
        <dbReference type="SAM" id="MobiDB-lite"/>
    </source>
</evidence>
<protein>
    <recommendedName>
        <fullName evidence="3">Reverse transcriptase/retrotransposon-derived protein RNase H-like domain-containing protein</fullName>
    </recommendedName>
</protein>
<dbReference type="GO" id="GO:0003824">
    <property type="term" value="F:catalytic activity"/>
    <property type="evidence" value="ECO:0007669"/>
    <property type="project" value="UniProtKB-KW"/>
</dbReference>
<dbReference type="CDD" id="cd09274">
    <property type="entry name" value="RNase_HI_RT_Ty3"/>
    <property type="match status" value="1"/>
</dbReference>
<dbReference type="EMBL" id="BSYR01000026">
    <property type="protein sequence ID" value="GMI94554.1"/>
    <property type="molecule type" value="Genomic_DNA"/>
</dbReference>
<dbReference type="InterPro" id="IPR043502">
    <property type="entry name" value="DNA/RNA_pol_sf"/>
</dbReference>
<dbReference type="InterPro" id="IPR050951">
    <property type="entry name" value="Retrovirus_Pol_polyprotein"/>
</dbReference>